<sequence length="187" mass="21792">MERQGIGKACRYIDEIFDECPREKELGDAVGTHNARSLEPSTEERKTRGKHLREGKRGVGRATRLECFTRSYLKGVKRIPWWGWFSVKKLLGKVTTWVDNENATDCGLLTAASRKVEIINLRFKLTHMLRVLISEYSSLTTSDRKLNQLFSFAKMCFARYNSFAYIFDNKPLITHLIEYYRTIADFH</sequence>
<name>A0ABD2A6B4_VESSQ</name>
<evidence type="ECO:0000256" key="1">
    <source>
        <dbReference type="SAM" id="MobiDB-lite"/>
    </source>
</evidence>
<dbReference type="Proteomes" id="UP001607302">
    <property type="component" value="Unassembled WGS sequence"/>
</dbReference>
<dbReference type="AlphaFoldDB" id="A0ABD2A6B4"/>
<evidence type="ECO:0000313" key="3">
    <source>
        <dbReference type="Proteomes" id="UP001607302"/>
    </source>
</evidence>
<feature type="region of interest" description="Disordered" evidence="1">
    <location>
        <begin position="31"/>
        <end position="57"/>
    </location>
</feature>
<comment type="caution">
    <text evidence="2">The sequence shown here is derived from an EMBL/GenBank/DDBJ whole genome shotgun (WGS) entry which is preliminary data.</text>
</comment>
<protein>
    <submittedName>
        <fullName evidence="2">Uncharacterized protein</fullName>
    </submittedName>
</protein>
<accession>A0ABD2A6B4</accession>
<dbReference type="EMBL" id="JAUDFV010000154">
    <property type="protein sequence ID" value="KAL2716154.1"/>
    <property type="molecule type" value="Genomic_DNA"/>
</dbReference>
<organism evidence="2 3">
    <name type="scientific">Vespula squamosa</name>
    <name type="common">Southern yellow jacket</name>
    <name type="synonym">Wasp</name>
    <dbReference type="NCBI Taxonomy" id="30214"/>
    <lineage>
        <taxon>Eukaryota</taxon>
        <taxon>Metazoa</taxon>
        <taxon>Ecdysozoa</taxon>
        <taxon>Arthropoda</taxon>
        <taxon>Hexapoda</taxon>
        <taxon>Insecta</taxon>
        <taxon>Pterygota</taxon>
        <taxon>Neoptera</taxon>
        <taxon>Endopterygota</taxon>
        <taxon>Hymenoptera</taxon>
        <taxon>Apocrita</taxon>
        <taxon>Aculeata</taxon>
        <taxon>Vespoidea</taxon>
        <taxon>Vespidae</taxon>
        <taxon>Vespinae</taxon>
        <taxon>Vespula</taxon>
    </lineage>
</organism>
<evidence type="ECO:0000313" key="2">
    <source>
        <dbReference type="EMBL" id="KAL2716154.1"/>
    </source>
</evidence>
<reference evidence="2 3" key="1">
    <citation type="journal article" date="2024" name="Ann. Entomol. Soc. Am.">
        <title>Genomic analyses of the southern and eastern yellowjacket wasps (Hymenoptera: Vespidae) reveal evolutionary signatures of social life.</title>
        <authorList>
            <person name="Catto M.A."/>
            <person name="Caine P.B."/>
            <person name="Orr S.E."/>
            <person name="Hunt B.G."/>
            <person name="Goodisman M.A.D."/>
        </authorList>
    </citation>
    <scope>NUCLEOTIDE SEQUENCE [LARGE SCALE GENOMIC DNA]</scope>
    <source>
        <strain evidence="2">233</strain>
        <tissue evidence="2">Head and thorax</tissue>
    </source>
</reference>
<gene>
    <name evidence="2" type="ORF">V1478_013830</name>
</gene>
<keyword evidence="3" id="KW-1185">Reference proteome</keyword>
<proteinExistence type="predicted"/>